<accession>A0ABW2HDG0</accession>
<protein>
    <submittedName>
        <fullName evidence="2">VOC family protein</fullName>
    </submittedName>
</protein>
<reference evidence="3" key="1">
    <citation type="journal article" date="2019" name="Int. J. Syst. Evol. Microbiol.">
        <title>The Global Catalogue of Microorganisms (GCM) 10K type strain sequencing project: providing services to taxonomists for standard genome sequencing and annotation.</title>
        <authorList>
            <consortium name="The Broad Institute Genomics Platform"/>
            <consortium name="The Broad Institute Genome Sequencing Center for Infectious Disease"/>
            <person name="Wu L."/>
            <person name="Ma J."/>
        </authorList>
    </citation>
    <scope>NUCLEOTIDE SEQUENCE [LARGE SCALE GENOMIC DNA]</scope>
    <source>
        <strain evidence="3">CGMCC 1.15772</strain>
    </source>
</reference>
<comment type="caution">
    <text evidence="2">The sequence shown here is derived from an EMBL/GenBank/DDBJ whole genome shotgun (WGS) entry which is preliminary data.</text>
</comment>
<evidence type="ECO:0000313" key="2">
    <source>
        <dbReference type="EMBL" id="MFC7269111.1"/>
    </source>
</evidence>
<dbReference type="SUPFAM" id="SSF54593">
    <property type="entry name" value="Glyoxalase/Bleomycin resistance protein/Dihydroxybiphenyl dioxygenase"/>
    <property type="match status" value="1"/>
</dbReference>
<dbReference type="Gene3D" id="3.10.180.10">
    <property type="entry name" value="2,3-Dihydroxybiphenyl 1,2-Dioxygenase, domain 1"/>
    <property type="match status" value="1"/>
</dbReference>
<dbReference type="Pfam" id="PF18029">
    <property type="entry name" value="Glyoxalase_6"/>
    <property type="match status" value="1"/>
</dbReference>
<keyword evidence="3" id="KW-1185">Reference proteome</keyword>
<gene>
    <name evidence="2" type="ORF">ACFQRL_09095</name>
</gene>
<dbReference type="InterPro" id="IPR041581">
    <property type="entry name" value="Glyoxalase_6"/>
</dbReference>
<organism evidence="2 3">
    <name type="scientific">Microbacterium fluvii</name>
    <dbReference type="NCBI Taxonomy" id="415215"/>
    <lineage>
        <taxon>Bacteria</taxon>
        <taxon>Bacillati</taxon>
        <taxon>Actinomycetota</taxon>
        <taxon>Actinomycetes</taxon>
        <taxon>Micrococcales</taxon>
        <taxon>Microbacteriaceae</taxon>
        <taxon>Microbacterium</taxon>
    </lineage>
</organism>
<dbReference type="EMBL" id="JBHTBE010000002">
    <property type="protein sequence ID" value="MFC7269111.1"/>
    <property type="molecule type" value="Genomic_DNA"/>
</dbReference>
<sequence>MSQDGWQSFLAADGVADWVILHGGPTAVFVVRSLTEAARLAAAVSEIPGLGPRTLLTLTSDRLTVKLTREMWGTERSHIDVARAISAAARDHDAVADASMAQEIQLAIAAQPEAVDLPFWCAVLGYAPLHEDNCIDPLGQGSTVWMQELDPSRPLRHAMHIDVSLPQGHIEKCLAEAVAAGGRIVDESEAPSSWILADRSGNKVCLAAWPDGARPAESTSP</sequence>
<proteinExistence type="predicted"/>
<dbReference type="Proteomes" id="UP001596507">
    <property type="component" value="Unassembled WGS sequence"/>
</dbReference>
<evidence type="ECO:0000259" key="1">
    <source>
        <dbReference type="Pfam" id="PF18029"/>
    </source>
</evidence>
<dbReference type="RefSeq" id="WP_262874041.1">
    <property type="nucleotide sequence ID" value="NZ_BAABKW010000012.1"/>
</dbReference>
<feature type="domain" description="Glyoxalase-like" evidence="1">
    <location>
        <begin position="117"/>
        <end position="206"/>
    </location>
</feature>
<dbReference type="InterPro" id="IPR029068">
    <property type="entry name" value="Glyas_Bleomycin-R_OHBP_Dase"/>
</dbReference>
<name>A0ABW2HDG0_9MICO</name>
<evidence type="ECO:0000313" key="3">
    <source>
        <dbReference type="Proteomes" id="UP001596507"/>
    </source>
</evidence>